<dbReference type="FunFam" id="3.30.160.60:FF:000656">
    <property type="entry name" value="Zinc finger protein 541"/>
    <property type="match status" value="1"/>
</dbReference>
<feature type="domain" description="C2H2-type" evidence="7">
    <location>
        <begin position="25"/>
        <end position="55"/>
    </location>
</feature>
<feature type="domain" description="C2H2-type" evidence="7">
    <location>
        <begin position="1"/>
        <end position="24"/>
    </location>
</feature>
<feature type="region of interest" description="Disordered" evidence="6">
    <location>
        <begin position="1190"/>
        <end position="1234"/>
    </location>
</feature>
<evidence type="ECO:0000256" key="1">
    <source>
        <dbReference type="ARBA" id="ARBA00004123"/>
    </source>
</evidence>
<keyword evidence="5" id="KW-0479">Metal-binding</keyword>
<keyword evidence="2" id="KW-0805">Transcription regulation</keyword>
<dbReference type="InterPro" id="IPR051066">
    <property type="entry name" value="Trans_reg/Corepressor"/>
</dbReference>
<dbReference type="GO" id="GO:0003714">
    <property type="term" value="F:transcription corepressor activity"/>
    <property type="evidence" value="ECO:0007669"/>
    <property type="project" value="TreeGrafter"/>
</dbReference>
<evidence type="ECO:0000313" key="11">
    <source>
        <dbReference type="Proteomes" id="UP000494165"/>
    </source>
</evidence>
<feature type="region of interest" description="Disordered" evidence="6">
    <location>
        <begin position="166"/>
        <end position="221"/>
    </location>
</feature>
<comment type="caution">
    <text evidence="10">The sequence shown here is derived from an EMBL/GenBank/DDBJ whole genome shotgun (WGS) entry which is preliminary data.</text>
</comment>
<dbReference type="SUPFAM" id="SSF57667">
    <property type="entry name" value="beta-beta-alpha zinc fingers"/>
    <property type="match status" value="2"/>
</dbReference>
<feature type="domain" description="SANT" evidence="9">
    <location>
        <begin position="1016"/>
        <end position="1067"/>
    </location>
</feature>
<dbReference type="GO" id="GO:0000118">
    <property type="term" value="C:histone deacetylase complex"/>
    <property type="evidence" value="ECO:0007669"/>
    <property type="project" value="TreeGrafter"/>
</dbReference>
<dbReference type="InterPro" id="IPR013087">
    <property type="entry name" value="Znf_C2H2_type"/>
</dbReference>
<dbReference type="GO" id="GO:0006357">
    <property type="term" value="P:regulation of transcription by RNA polymerase II"/>
    <property type="evidence" value="ECO:0007669"/>
    <property type="project" value="TreeGrafter"/>
</dbReference>
<feature type="region of interest" description="Disordered" evidence="6">
    <location>
        <begin position="551"/>
        <end position="592"/>
    </location>
</feature>
<dbReference type="Pfam" id="PF01448">
    <property type="entry name" value="ELM2"/>
    <property type="match status" value="1"/>
</dbReference>
<feature type="compositionally biased region" description="Low complexity" evidence="6">
    <location>
        <begin position="673"/>
        <end position="698"/>
    </location>
</feature>
<keyword evidence="5" id="KW-0863">Zinc-finger</keyword>
<feature type="region of interest" description="Disordered" evidence="6">
    <location>
        <begin position="320"/>
        <end position="390"/>
    </location>
</feature>
<dbReference type="EMBL" id="CADEPI010000030">
    <property type="protein sequence ID" value="CAB3367271.1"/>
    <property type="molecule type" value="Genomic_DNA"/>
</dbReference>
<evidence type="ECO:0000256" key="6">
    <source>
        <dbReference type="SAM" id="MobiDB-lite"/>
    </source>
</evidence>
<keyword evidence="3" id="KW-0804">Transcription</keyword>
<feature type="domain" description="C2H2-type" evidence="7">
    <location>
        <begin position="225"/>
        <end position="252"/>
    </location>
</feature>
<feature type="region of interest" description="Disordered" evidence="6">
    <location>
        <begin position="44"/>
        <end position="142"/>
    </location>
</feature>
<dbReference type="InterPro" id="IPR009057">
    <property type="entry name" value="Homeodomain-like_sf"/>
</dbReference>
<sequence>MCGKAFKRQDHLNGHMLTHRNKKPFECKAEGCGKSYCDARSLRRHTENHHTTPSGAGGRAASANSASTASSASSEEATSCIQYAPPPPPPYPAASSSSSSEAGASATGSPSQLQQLLSSPSPNSPSTSNQAASPGGENDATDGLTRQHLELIQQIMQQTQQQAAAAAAAAATKGDKPVKSRTWSGTQNSTTKSNTSSGTAATTNGTSAQAATPANGDKGGDPKPVECNLCHRKFKNVPALNGHMRLHGGYFKKDSEAKKTDKKDSAGPPLQTASVSVRALIEEKIIQKRITNPSLQTAASAASASQTNFSPATATASATTAAASAPNGGTSASSSSGDSPSTFPLGSGQPPQYPAGQAAAASVTKTFVVPAPPSPGPTPEKVRRQSDSADSFDAAVSAASGIKSEPGSATSVASPLALAIAAELAEQASSGTSSFNLAAFTGAAGGATFFNQDDVFQQVPEAVLQLAESIQFQAEDMAALDDFQNTDTNGDTAVFSTQGSDATGQESNDFPALQSVTLADIAAFSAVASQKDFEFSPSATKDGQTVFAFSPQQNTKDGATTYNFSPHTSSPLPSPLQGHDSPGFAYPTPPASQEGPTFGLLQQAPLGSPHGTSADSTFAYYAGGLSPSAAAVEAALSEVLPGDALGRSHHTLMYQTASQAGEPSPTTAASPMSATPVPSPLSSVPASSSSAPSPLPTAVASTNAQFTLQSQMMPNSDDPLLSSSPKDFGGRKRFDFGLFRNGAVDATAILSGLGLVVENNGELRFYPTSGTASPSVSSTTNQQQPAPKLQNARLLAIKDELEDDVFLSPSTVSTMPRLKRPRPRPDPLFIPIREQKVLPRGPLLYKSRLRSPKLKSVGSNQHLCFAATAFTPPPMLDPDRTASGLYNNLPLKNEPNSSAANEDSAMNSDSVPHINISHRHQVSYIPPCDPCREMAQMETPREHLLWDPNVGASEGEIDMYLEFACCAAVPGGGRNKEYALHLLNMCHGNVKEAMLKLMQPTPSLPAGHPLLSYCYSDSARWAQDEIEAFQQGLLRHGKDFRSVSKDVAGKSEAQCVQFYYFWKKVCPEEYQRLKLLRQRTEFTFLRNVDLDELANEKITFQASDAEVISSTCSSDTRLFMCEYPDCSASFNSRAALNGHVRIHGGNGRRSPTPDGCKNGRSATGTPPVEGISEEFPCKVCGKVFGKIKSRSAHMKSHRPPDAEPKRPKSSAEVQQQKTTQPATPTGAVSGDDCLRTPTLITTLPAGLGLI</sequence>
<accession>A0A8S1C5B0</accession>
<keyword evidence="4" id="KW-0539">Nucleus</keyword>
<dbReference type="Gene3D" id="3.30.160.60">
    <property type="entry name" value="Classic Zinc Finger"/>
    <property type="match status" value="4"/>
</dbReference>
<feature type="region of interest" description="Disordered" evidence="6">
    <location>
        <begin position="657"/>
        <end position="698"/>
    </location>
</feature>
<feature type="domain" description="ELM2" evidence="8">
    <location>
        <begin position="912"/>
        <end position="1001"/>
    </location>
</feature>
<dbReference type="InterPro" id="IPR001005">
    <property type="entry name" value="SANT/Myb"/>
</dbReference>
<dbReference type="GO" id="GO:0005667">
    <property type="term" value="C:transcription regulator complex"/>
    <property type="evidence" value="ECO:0007669"/>
    <property type="project" value="TreeGrafter"/>
</dbReference>
<feature type="compositionally biased region" description="Low complexity" evidence="6">
    <location>
        <begin position="184"/>
        <end position="212"/>
    </location>
</feature>
<dbReference type="InterPro" id="IPR017884">
    <property type="entry name" value="SANT_dom"/>
</dbReference>
<feature type="domain" description="C2H2-type" evidence="7">
    <location>
        <begin position="1119"/>
        <end position="1148"/>
    </location>
</feature>
<dbReference type="PROSITE" id="PS00028">
    <property type="entry name" value="ZINC_FINGER_C2H2_1"/>
    <property type="match status" value="4"/>
</dbReference>
<feature type="compositionally biased region" description="Polar residues" evidence="6">
    <location>
        <begin position="551"/>
        <end position="564"/>
    </location>
</feature>
<dbReference type="Pfam" id="PF00096">
    <property type="entry name" value="zf-C2H2"/>
    <property type="match status" value="2"/>
</dbReference>
<gene>
    <name evidence="10" type="ORF">CLODIP_2_CD00281</name>
</gene>
<dbReference type="Gene3D" id="1.10.10.60">
    <property type="entry name" value="Homeodomain-like"/>
    <property type="match status" value="1"/>
</dbReference>
<dbReference type="AlphaFoldDB" id="A0A8S1C5B0"/>
<keyword evidence="11" id="KW-1185">Reference proteome</keyword>
<dbReference type="PROSITE" id="PS50157">
    <property type="entry name" value="ZINC_FINGER_C2H2_2"/>
    <property type="match status" value="5"/>
</dbReference>
<evidence type="ECO:0000256" key="5">
    <source>
        <dbReference type="PROSITE-ProRule" id="PRU00042"/>
    </source>
</evidence>
<feature type="region of interest" description="Disordered" evidence="6">
    <location>
        <begin position="1142"/>
        <end position="1168"/>
    </location>
</feature>
<feature type="compositionally biased region" description="Low complexity" evidence="6">
    <location>
        <begin position="93"/>
        <end position="134"/>
    </location>
</feature>
<dbReference type="PROSITE" id="PS51293">
    <property type="entry name" value="SANT"/>
    <property type="match status" value="1"/>
</dbReference>
<name>A0A8S1C5B0_9INSE</name>
<dbReference type="PROSITE" id="PS51156">
    <property type="entry name" value="ELM2"/>
    <property type="match status" value="1"/>
</dbReference>
<organism evidence="10 11">
    <name type="scientific">Cloeon dipterum</name>
    <dbReference type="NCBI Taxonomy" id="197152"/>
    <lineage>
        <taxon>Eukaryota</taxon>
        <taxon>Metazoa</taxon>
        <taxon>Ecdysozoa</taxon>
        <taxon>Arthropoda</taxon>
        <taxon>Hexapoda</taxon>
        <taxon>Insecta</taxon>
        <taxon>Pterygota</taxon>
        <taxon>Palaeoptera</taxon>
        <taxon>Ephemeroptera</taxon>
        <taxon>Pisciforma</taxon>
        <taxon>Baetidae</taxon>
        <taxon>Cloeon</taxon>
    </lineage>
</organism>
<dbReference type="SMART" id="SM01189">
    <property type="entry name" value="ELM2"/>
    <property type="match status" value="1"/>
</dbReference>
<dbReference type="OrthoDB" id="5977959at2759"/>
<evidence type="ECO:0000256" key="3">
    <source>
        <dbReference type="ARBA" id="ARBA00023163"/>
    </source>
</evidence>
<evidence type="ECO:0000259" key="8">
    <source>
        <dbReference type="PROSITE" id="PS51156"/>
    </source>
</evidence>
<evidence type="ECO:0000259" key="7">
    <source>
        <dbReference type="PROSITE" id="PS50157"/>
    </source>
</evidence>
<dbReference type="SMART" id="SM00717">
    <property type="entry name" value="SANT"/>
    <property type="match status" value="1"/>
</dbReference>
<dbReference type="GO" id="GO:0008270">
    <property type="term" value="F:zinc ion binding"/>
    <property type="evidence" value="ECO:0007669"/>
    <property type="project" value="UniProtKB-KW"/>
</dbReference>
<dbReference type="InterPro" id="IPR000949">
    <property type="entry name" value="ELM2_dom"/>
</dbReference>
<dbReference type="InterPro" id="IPR036236">
    <property type="entry name" value="Znf_C2H2_sf"/>
</dbReference>
<evidence type="ECO:0000256" key="2">
    <source>
        <dbReference type="ARBA" id="ARBA00023015"/>
    </source>
</evidence>
<feature type="domain" description="C2H2-type" evidence="7">
    <location>
        <begin position="1175"/>
        <end position="1202"/>
    </location>
</feature>
<proteinExistence type="predicted"/>
<dbReference type="SMART" id="SM00355">
    <property type="entry name" value="ZnF_C2H2"/>
    <property type="match status" value="5"/>
</dbReference>
<dbReference type="PANTHER" id="PTHR16089:SF40">
    <property type="entry name" value="SUPPRESSOR OF ACTIVATED EGL-4 PROTEIN 1"/>
    <property type="match status" value="1"/>
</dbReference>
<feature type="compositionally biased region" description="Low complexity" evidence="6">
    <location>
        <begin position="320"/>
        <end position="362"/>
    </location>
</feature>
<evidence type="ECO:0000259" key="9">
    <source>
        <dbReference type="PROSITE" id="PS51293"/>
    </source>
</evidence>
<dbReference type="SUPFAM" id="SSF46689">
    <property type="entry name" value="Homeodomain-like"/>
    <property type="match status" value="1"/>
</dbReference>
<protein>
    <recommendedName>
        <fullName evidence="12">Transcriptional-regulating factor 1</fullName>
    </recommendedName>
</protein>
<dbReference type="Pfam" id="PF00249">
    <property type="entry name" value="Myb_DNA-binding"/>
    <property type="match status" value="1"/>
</dbReference>
<evidence type="ECO:0008006" key="12">
    <source>
        <dbReference type="Google" id="ProtNLM"/>
    </source>
</evidence>
<evidence type="ECO:0000256" key="4">
    <source>
        <dbReference type="ARBA" id="ARBA00023242"/>
    </source>
</evidence>
<dbReference type="PANTHER" id="PTHR16089">
    <property type="entry name" value="REST COREPRESSOR COREST PROTEIN-RELATED"/>
    <property type="match status" value="1"/>
</dbReference>
<feature type="compositionally biased region" description="Low complexity" evidence="6">
    <location>
        <begin position="59"/>
        <end position="79"/>
    </location>
</feature>
<feature type="compositionally biased region" description="Polar residues" evidence="6">
    <location>
        <begin position="657"/>
        <end position="672"/>
    </location>
</feature>
<dbReference type="Proteomes" id="UP000494165">
    <property type="component" value="Unassembled WGS sequence"/>
</dbReference>
<feature type="compositionally biased region" description="Low complexity" evidence="6">
    <location>
        <begin position="1214"/>
        <end position="1225"/>
    </location>
</feature>
<evidence type="ECO:0000313" key="10">
    <source>
        <dbReference type="EMBL" id="CAB3367271.1"/>
    </source>
</evidence>
<reference evidence="10 11" key="1">
    <citation type="submission" date="2020-04" db="EMBL/GenBank/DDBJ databases">
        <authorList>
            <person name="Alioto T."/>
            <person name="Alioto T."/>
            <person name="Gomez Garrido J."/>
        </authorList>
    </citation>
    <scope>NUCLEOTIDE SEQUENCE [LARGE SCALE GENOMIC DNA]</scope>
</reference>
<keyword evidence="5" id="KW-0862">Zinc</keyword>
<comment type="subcellular location">
    <subcellularLocation>
        <location evidence="1">Nucleus</location>
    </subcellularLocation>
</comment>
<dbReference type="Pfam" id="PF13912">
    <property type="entry name" value="zf-C2H2_6"/>
    <property type="match status" value="1"/>
</dbReference>